<comment type="caution">
    <text evidence="2">The sequence shown here is derived from an EMBL/GenBank/DDBJ whole genome shotgun (WGS) entry which is preliminary data.</text>
</comment>
<keyword evidence="3" id="KW-1185">Reference proteome</keyword>
<name>I0YX60_COCSC</name>
<evidence type="ECO:0000313" key="2">
    <source>
        <dbReference type="EMBL" id="EIE22979.1"/>
    </source>
</evidence>
<gene>
    <name evidence="2" type="ORF">COCSUDRAFT_41978</name>
</gene>
<protein>
    <submittedName>
        <fullName evidence="2">Uncharacterized protein</fullName>
    </submittedName>
</protein>
<reference evidence="2 3" key="1">
    <citation type="journal article" date="2012" name="Genome Biol.">
        <title>The genome of the polar eukaryotic microalga coccomyxa subellipsoidea reveals traits of cold adaptation.</title>
        <authorList>
            <person name="Blanc G."/>
            <person name="Agarkova I."/>
            <person name="Grimwood J."/>
            <person name="Kuo A."/>
            <person name="Brueggeman A."/>
            <person name="Dunigan D."/>
            <person name="Gurnon J."/>
            <person name="Ladunga I."/>
            <person name="Lindquist E."/>
            <person name="Lucas S."/>
            <person name="Pangilinan J."/>
            <person name="Proschold T."/>
            <person name="Salamov A."/>
            <person name="Schmutz J."/>
            <person name="Weeks D."/>
            <person name="Yamada T."/>
            <person name="Claverie J.M."/>
            <person name="Grigoriev I."/>
            <person name="Van Etten J."/>
            <person name="Lomsadze A."/>
            <person name="Borodovsky M."/>
        </authorList>
    </citation>
    <scope>NUCLEOTIDE SEQUENCE [LARGE SCALE GENOMIC DNA]</scope>
    <source>
        <strain evidence="2 3">C-169</strain>
    </source>
</reference>
<dbReference type="GeneID" id="17040967"/>
<evidence type="ECO:0000256" key="1">
    <source>
        <dbReference type="SAM" id="Phobius"/>
    </source>
</evidence>
<proteinExistence type="predicted"/>
<feature type="transmembrane region" description="Helical" evidence="1">
    <location>
        <begin position="305"/>
        <end position="329"/>
    </location>
</feature>
<dbReference type="EMBL" id="AGSI01000008">
    <property type="protein sequence ID" value="EIE22979.1"/>
    <property type="molecule type" value="Genomic_DNA"/>
</dbReference>
<feature type="transmembrane region" description="Helical" evidence="1">
    <location>
        <begin position="126"/>
        <end position="148"/>
    </location>
</feature>
<dbReference type="RefSeq" id="XP_005647523.1">
    <property type="nucleotide sequence ID" value="XM_005647466.1"/>
</dbReference>
<keyword evidence="1" id="KW-0812">Transmembrane</keyword>
<accession>I0YX60</accession>
<organism evidence="2 3">
    <name type="scientific">Coccomyxa subellipsoidea (strain C-169)</name>
    <name type="common">Green microalga</name>
    <dbReference type="NCBI Taxonomy" id="574566"/>
    <lineage>
        <taxon>Eukaryota</taxon>
        <taxon>Viridiplantae</taxon>
        <taxon>Chlorophyta</taxon>
        <taxon>core chlorophytes</taxon>
        <taxon>Trebouxiophyceae</taxon>
        <taxon>Trebouxiophyceae incertae sedis</taxon>
        <taxon>Coccomyxaceae</taxon>
        <taxon>Coccomyxa</taxon>
        <taxon>Coccomyxa subellipsoidea</taxon>
    </lineage>
</organism>
<sequence length="375" mass="42063">MEQHDHFKALQRVSTLSLQRISALDVRDSKDRVNRSVHVEAEPGSGFDGIEKTIPRYRKFPVLLYFDWILRFWIYFDTPAHSVSWMASAGVFFGAIFFIVGTFTSVDMGIVVSQVVGNCMGDSYDWAVYFCYLCGNALWFTATSLQIVEALNLDHDLQMLQFEFNGMRGPMPKYKWFGLQPRNLDWWGAISYTLGVGMYQIAAIASIINDCPNGLLSVDAYLGLVTYMYLVAGLFFTISGTLYEMQEISPWLIPGILVPSSRSYLSSLKWWGLWSYFWGGVLFALGGIVLYWFSPANMTISLDTYNVINGVGFGGGSILFLLGAALMLARQSRGRCRPKFGAVGRLDPTVHVTVAGQGAYHTMHIIKERSLDHVA</sequence>
<feature type="transmembrane region" description="Helical" evidence="1">
    <location>
        <begin position="272"/>
        <end position="293"/>
    </location>
</feature>
<dbReference type="KEGG" id="csl:COCSUDRAFT_41978"/>
<dbReference type="AlphaFoldDB" id="I0YX60"/>
<feature type="transmembrane region" description="Helical" evidence="1">
    <location>
        <begin position="60"/>
        <end position="76"/>
    </location>
</feature>
<keyword evidence="1" id="KW-1133">Transmembrane helix</keyword>
<feature type="transmembrane region" description="Helical" evidence="1">
    <location>
        <begin position="186"/>
        <end position="208"/>
    </location>
</feature>
<evidence type="ECO:0000313" key="3">
    <source>
        <dbReference type="Proteomes" id="UP000007264"/>
    </source>
</evidence>
<dbReference type="Proteomes" id="UP000007264">
    <property type="component" value="Unassembled WGS sequence"/>
</dbReference>
<feature type="transmembrane region" description="Helical" evidence="1">
    <location>
        <begin position="220"/>
        <end position="242"/>
    </location>
</feature>
<keyword evidence="1" id="KW-0472">Membrane</keyword>
<feature type="transmembrane region" description="Helical" evidence="1">
    <location>
        <begin position="82"/>
        <end position="106"/>
    </location>
</feature>